<dbReference type="PANTHER" id="PTHR11102">
    <property type="entry name" value="SEL-1-LIKE PROTEIN"/>
    <property type="match status" value="1"/>
</dbReference>
<reference evidence="3" key="2">
    <citation type="submission" date="2015-06" db="UniProtKB">
        <authorList>
            <consortium name="EnsemblProtists"/>
        </authorList>
    </citation>
    <scope>IDENTIFICATION</scope>
    <source>
        <strain evidence="3">Pr102</strain>
    </source>
</reference>
<dbReference type="HOGENOM" id="CLU_360375_0_0_1"/>
<dbReference type="InParanoid" id="H3GD89"/>
<name>H3GD89_PHYRM</name>
<feature type="compositionally biased region" description="Basic and acidic residues" evidence="2">
    <location>
        <begin position="103"/>
        <end position="128"/>
    </location>
</feature>
<evidence type="ECO:0000256" key="2">
    <source>
        <dbReference type="SAM" id="MobiDB-lite"/>
    </source>
</evidence>
<dbReference type="VEuPathDB" id="FungiDB:KRP23_10029"/>
<evidence type="ECO:0000256" key="1">
    <source>
        <dbReference type="ARBA" id="ARBA00038101"/>
    </source>
</evidence>
<organism evidence="3 4">
    <name type="scientific">Phytophthora ramorum</name>
    <name type="common">Sudden oak death agent</name>
    <dbReference type="NCBI Taxonomy" id="164328"/>
    <lineage>
        <taxon>Eukaryota</taxon>
        <taxon>Sar</taxon>
        <taxon>Stramenopiles</taxon>
        <taxon>Oomycota</taxon>
        <taxon>Peronosporomycetes</taxon>
        <taxon>Peronosporales</taxon>
        <taxon>Peronosporaceae</taxon>
        <taxon>Phytophthora</taxon>
    </lineage>
</organism>
<protein>
    <recommendedName>
        <fullName evidence="5">Laminin IV type A domain-containing protein</fullName>
    </recommendedName>
</protein>
<reference evidence="4" key="1">
    <citation type="journal article" date="2006" name="Science">
        <title>Phytophthora genome sequences uncover evolutionary origins and mechanisms of pathogenesis.</title>
        <authorList>
            <person name="Tyler B.M."/>
            <person name="Tripathy S."/>
            <person name="Zhang X."/>
            <person name="Dehal P."/>
            <person name="Jiang R.H."/>
            <person name="Aerts A."/>
            <person name="Arredondo F.D."/>
            <person name="Baxter L."/>
            <person name="Bensasson D."/>
            <person name="Beynon J.L."/>
            <person name="Chapman J."/>
            <person name="Damasceno C.M."/>
            <person name="Dorrance A.E."/>
            <person name="Dou D."/>
            <person name="Dickerman A.W."/>
            <person name="Dubchak I.L."/>
            <person name="Garbelotto M."/>
            <person name="Gijzen M."/>
            <person name="Gordon S.G."/>
            <person name="Govers F."/>
            <person name="Grunwald N.J."/>
            <person name="Huang W."/>
            <person name="Ivors K.L."/>
            <person name="Jones R.W."/>
            <person name="Kamoun S."/>
            <person name="Krampis K."/>
            <person name="Lamour K.H."/>
            <person name="Lee M.K."/>
            <person name="McDonald W.H."/>
            <person name="Medina M."/>
            <person name="Meijer H.J."/>
            <person name="Nordberg E.K."/>
            <person name="Maclean D.J."/>
            <person name="Ospina-Giraldo M.D."/>
            <person name="Morris P.F."/>
            <person name="Phuntumart V."/>
            <person name="Putnam N.H."/>
            <person name="Rash S."/>
            <person name="Rose J.K."/>
            <person name="Sakihama Y."/>
            <person name="Salamov A.A."/>
            <person name="Savidor A."/>
            <person name="Scheuring C.F."/>
            <person name="Smith B.M."/>
            <person name="Sobral B.W."/>
            <person name="Terry A."/>
            <person name="Torto-Alalibo T.A."/>
            <person name="Win J."/>
            <person name="Xu Z."/>
            <person name="Zhang H."/>
            <person name="Grigoriev I.V."/>
            <person name="Rokhsar D.S."/>
            <person name="Boore J.L."/>
        </authorList>
    </citation>
    <scope>NUCLEOTIDE SEQUENCE [LARGE SCALE GENOMIC DNA]</scope>
    <source>
        <strain evidence="4">Pr102</strain>
    </source>
</reference>
<dbReference type="OMA" id="KQYLMEQ"/>
<dbReference type="STRING" id="164328.H3GD89"/>
<dbReference type="VEuPathDB" id="FungiDB:KRP22_7321"/>
<dbReference type="InterPro" id="IPR011990">
    <property type="entry name" value="TPR-like_helical_dom_sf"/>
</dbReference>
<dbReference type="SMART" id="SM00671">
    <property type="entry name" value="SEL1"/>
    <property type="match status" value="7"/>
</dbReference>
<dbReference type="PANTHER" id="PTHR11102:SF147">
    <property type="entry name" value="SEL1L ADAPTOR SUBUNIT OF ERAD E3 UBIQUITIN LIGASE"/>
    <property type="match status" value="1"/>
</dbReference>
<dbReference type="Proteomes" id="UP000005238">
    <property type="component" value="Unassembled WGS sequence"/>
</dbReference>
<keyword evidence="4" id="KW-1185">Reference proteome</keyword>
<sequence length="809" mass="89366">MRRFGRRVAAAAVRRSVANNGRALLKLQRSQSLAARAFSSAVSENDAYEAFEKAKKLLDGDDLQQAMGYLGVAAHADIADAQYLLGSLLLNDGDDDEEDEDEAQRKNKELIRDAEANRQRSSRPDDAQNIKEIRKSARAAYKQYLMEQKRKKQAKAARSDDAASLVQHATTGELDRAFGKTVELLLDPKAKLQPLLENADDHSDEGAAKMQLDTTKAVEWLRRAADNHNRDAHVQLGNLCLSHDPPMALEASAWYSNVTKNENPHPDALYNLGVMLFNGVDHAEPAFTGNKSASIPFFTRAAEVGDISAQFFMGMLLHQGDKDLGIEPSFQSGLMLIEMAASKGHPGALFYLAQLYRSGDEANKLAEDRAKFFEYLDKAMEVGDADAYFCMADIYFHGSDGFEQDYEQAHGFYMAAAEQGHADAFCCLGALYYNAIGVEKDYEKAFLYYQEAADRDSMEAWKNLAEMYTLGRGVPRNEATANAIVKMLKKVQTDVEKNAQTGVIARNLVYHVDPGAEQVLFLKGFNYDGAKLSYTITSLPLNGEIYQLSEIYSGYGYDAVESIRHYDPKRAASPITSVPRTVTGSNNRIVFLRPPFGGPRRDNKFAEFRYTVTDGVTTSNEGIVVITTNDALVSSTFDLDVDNWGILSNGAGADSRPHFQPISRGVQLSYYIYGLDAVIHRRDDTGDDSMLWYFTAPAKFLGNHWSAYGGSLDFVLSSAEGSFDATNLNLAGTGHLVELECATCAQFKGVTLAMPLSPVFSYDGTITQFKLPLNELAGWVKDPKNIILSWKAPTQCQFETSRAATKALR</sequence>
<dbReference type="AlphaFoldDB" id="H3GD89"/>
<dbReference type="Gene3D" id="1.25.40.10">
    <property type="entry name" value="Tetratricopeptide repeat domain"/>
    <property type="match status" value="2"/>
</dbReference>
<evidence type="ECO:0000313" key="3">
    <source>
        <dbReference type="EnsemblProtists" id="Phyra73511"/>
    </source>
</evidence>
<dbReference type="GO" id="GO:0036503">
    <property type="term" value="P:ERAD pathway"/>
    <property type="evidence" value="ECO:0000318"/>
    <property type="project" value="GO_Central"/>
</dbReference>
<comment type="similarity">
    <text evidence="1">Belongs to the sel-1 family.</text>
</comment>
<dbReference type="GO" id="GO:0005789">
    <property type="term" value="C:endoplasmic reticulum membrane"/>
    <property type="evidence" value="ECO:0000318"/>
    <property type="project" value="GO_Central"/>
</dbReference>
<evidence type="ECO:0008006" key="5">
    <source>
        <dbReference type="Google" id="ProtNLM"/>
    </source>
</evidence>
<feature type="region of interest" description="Disordered" evidence="2">
    <location>
        <begin position="95"/>
        <end position="128"/>
    </location>
</feature>
<evidence type="ECO:0000313" key="4">
    <source>
        <dbReference type="Proteomes" id="UP000005238"/>
    </source>
</evidence>
<dbReference type="eggNOG" id="KOG1550">
    <property type="taxonomic scope" value="Eukaryota"/>
</dbReference>
<dbReference type="Pfam" id="PF08238">
    <property type="entry name" value="Sel1"/>
    <property type="match status" value="7"/>
</dbReference>
<dbReference type="InterPro" id="IPR050767">
    <property type="entry name" value="Sel1_AlgK"/>
</dbReference>
<accession>H3GD89</accession>
<proteinExistence type="inferred from homology"/>
<dbReference type="EMBL" id="DS566000">
    <property type="status" value="NOT_ANNOTATED_CDS"/>
    <property type="molecule type" value="Genomic_DNA"/>
</dbReference>
<dbReference type="EnsemblProtists" id="Phyra73511">
    <property type="protein sequence ID" value="Phyra73511"/>
    <property type="gene ID" value="Phyra73511"/>
</dbReference>
<dbReference type="InterPro" id="IPR006597">
    <property type="entry name" value="Sel1-like"/>
</dbReference>
<dbReference type="SUPFAM" id="SSF81901">
    <property type="entry name" value="HCP-like"/>
    <property type="match status" value="2"/>
</dbReference>